<organism evidence="1 2">
    <name type="scientific">Botrytis galanthina</name>
    <dbReference type="NCBI Taxonomy" id="278940"/>
    <lineage>
        <taxon>Eukaryota</taxon>
        <taxon>Fungi</taxon>
        <taxon>Dikarya</taxon>
        <taxon>Ascomycota</taxon>
        <taxon>Pezizomycotina</taxon>
        <taxon>Leotiomycetes</taxon>
        <taxon>Helotiales</taxon>
        <taxon>Sclerotiniaceae</taxon>
        <taxon>Botrytis</taxon>
    </lineage>
</organism>
<evidence type="ECO:0000313" key="1">
    <source>
        <dbReference type="EMBL" id="THV52473.1"/>
    </source>
</evidence>
<protein>
    <submittedName>
        <fullName evidence="1">Uncharacterized protein</fullName>
    </submittedName>
</protein>
<dbReference type="AlphaFoldDB" id="A0A4S8R3R3"/>
<gene>
    <name evidence="1" type="ORF">BGAL_0078g00220</name>
</gene>
<dbReference type="OrthoDB" id="3524154at2759"/>
<comment type="caution">
    <text evidence="1">The sequence shown here is derived from an EMBL/GenBank/DDBJ whole genome shotgun (WGS) entry which is preliminary data.</text>
</comment>
<dbReference type="PANTHER" id="PTHR35392">
    <property type="entry name" value="ZN(II)2CYS6 TRANSCRIPTION FACTOR (EUROFUNG)-RELATED-RELATED"/>
    <property type="match status" value="1"/>
</dbReference>
<name>A0A4S8R3R3_9HELO</name>
<dbReference type="Proteomes" id="UP000308671">
    <property type="component" value="Unassembled WGS sequence"/>
</dbReference>
<evidence type="ECO:0000313" key="2">
    <source>
        <dbReference type="Proteomes" id="UP000308671"/>
    </source>
</evidence>
<keyword evidence="2" id="KW-1185">Reference proteome</keyword>
<dbReference type="PANTHER" id="PTHR35392:SF1">
    <property type="entry name" value="ZN(II)2CYS6 TRANSCRIPTION FACTOR (EUROFUNG)"/>
    <property type="match status" value="1"/>
</dbReference>
<dbReference type="InterPro" id="IPR052973">
    <property type="entry name" value="Fungal_sec-metab_reg_TF"/>
</dbReference>
<dbReference type="EMBL" id="PQXL01000078">
    <property type="protein sequence ID" value="THV52473.1"/>
    <property type="molecule type" value="Genomic_DNA"/>
</dbReference>
<reference evidence="1 2" key="1">
    <citation type="submission" date="2017-12" db="EMBL/GenBank/DDBJ databases">
        <title>Comparative genomics of Botrytis spp.</title>
        <authorList>
            <person name="Valero-Jimenez C.A."/>
            <person name="Tapia P."/>
            <person name="Veloso J."/>
            <person name="Silva-Moreno E."/>
            <person name="Staats M."/>
            <person name="Valdes J.H."/>
            <person name="Van Kan J.A.L."/>
        </authorList>
    </citation>
    <scope>NUCLEOTIDE SEQUENCE [LARGE SCALE GENOMIC DNA]</scope>
    <source>
        <strain evidence="1 2">MUCL435</strain>
    </source>
</reference>
<sequence>MDVDISAYQDFLAPLPGFSGDFDAFAQDMGFSDERSANALLNDLDLDYSTFGTSTNFQIEHDGDENLPDWFDLVNIVDQDRFDPDTNMLDNTSFDNGTFENAHESSESLQLVIDTPVTSGIQNSITDIPAWRDTPPDPVAVLDVPTPRPLSPEEPVHSVPSKNSQSQVIDIVVKPILNRSDSSLGNTPSSYQEGVFSSTPGCSSMPTTYGSSPHRMGPLDSATRAKANAVKAIGACWRCKFLRKPCDAQNCCIQCKGKQGGPWHSIGCKRGDIKKKMFPISLCSVRTIQTRFPSAVSEMYKPWLSANQCRLELSKRREKDLRPEIINASPPTKIGQFLQNLASGGPLAVDLQRNRSSLLERFKDTAPAVLEPLDDCILTILWGFLNCESAKKAVRPWITSHSGTIEDFILLLHSAAIYQAGFESNQLIAYSLTCLRTCVEALHINTLGGFEHSHEACEISVCKVDCIRDLALQIEQYLDELSRVIFLKENMRNRFWWLSAFYSLCIQGVVRQALVLLSSNDHNETLGIEKSSSAQYLHIAIRLFSVSSGTHDPLIQDWSSKLAFPSAGVGAPSIKDYQNAQSAINQSQWKLKGIKKSGNYLKKLFEDNGGPLAEPHDESVTPTVLPKPYLPKAFTLETCRQLRADWDSARCNYTKNVLQIVKDYGHSSKAYTDAEEKWALMEAEWRRVSDEAMTNTVNQAHNGRETPKPLLPET</sequence>
<accession>A0A4S8R3R3</accession>
<proteinExistence type="predicted"/>